<dbReference type="SUPFAM" id="SSF53098">
    <property type="entry name" value="Ribonuclease H-like"/>
    <property type="match status" value="1"/>
</dbReference>
<dbReference type="AlphaFoldDB" id="A0A9W7LYZ8"/>
<gene>
    <name evidence="3" type="ORF">HRI_001678300</name>
</gene>
<dbReference type="InterPro" id="IPR055298">
    <property type="entry name" value="AtLOH3-like"/>
</dbReference>
<feature type="domain" description="TTF-type" evidence="2">
    <location>
        <begin position="125"/>
        <end position="224"/>
    </location>
</feature>
<dbReference type="GO" id="GO:0046983">
    <property type="term" value="F:protein dimerization activity"/>
    <property type="evidence" value="ECO:0007669"/>
    <property type="project" value="InterPro"/>
</dbReference>
<reference evidence="3" key="1">
    <citation type="submission" date="2023-05" db="EMBL/GenBank/DDBJ databases">
        <title>Genome and transcriptome analyses reveal genes involved in the formation of fine ridges on petal epidermal cells in Hibiscus trionum.</title>
        <authorList>
            <person name="Koshimizu S."/>
            <person name="Masuda S."/>
            <person name="Ishii T."/>
            <person name="Shirasu K."/>
            <person name="Hoshino A."/>
            <person name="Arita M."/>
        </authorList>
    </citation>
    <scope>NUCLEOTIDE SEQUENCE</scope>
    <source>
        <strain evidence="3">Hamamatsu line</strain>
    </source>
</reference>
<protein>
    <recommendedName>
        <fullName evidence="2">TTF-type domain-containing protein</fullName>
    </recommendedName>
</protein>
<dbReference type="EMBL" id="BSYR01000017">
    <property type="protein sequence ID" value="GMI80090.1"/>
    <property type="molecule type" value="Genomic_DNA"/>
</dbReference>
<dbReference type="Pfam" id="PF05699">
    <property type="entry name" value="Dimer_Tnp_hAT"/>
    <property type="match status" value="1"/>
</dbReference>
<name>A0A9W7LYZ8_HIBTR</name>
<dbReference type="PANTHER" id="PTHR11697">
    <property type="entry name" value="GENERAL TRANSCRIPTION FACTOR 2-RELATED ZINC FINGER PROTEIN"/>
    <property type="match status" value="1"/>
</dbReference>
<feature type="compositionally biased region" description="Polar residues" evidence="1">
    <location>
        <begin position="16"/>
        <end position="25"/>
    </location>
</feature>
<comment type="caution">
    <text evidence="3">The sequence shown here is derived from an EMBL/GenBank/DDBJ whole genome shotgun (WGS) entry which is preliminary data.</text>
</comment>
<dbReference type="InterPro" id="IPR006580">
    <property type="entry name" value="Znf_TTF"/>
</dbReference>
<dbReference type="PANTHER" id="PTHR11697:SF230">
    <property type="entry name" value="ZINC FINGER, MYM DOMAIN CONTAINING 1"/>
    <property type="match status" value="1"/>
</dbReference>
<keyword evidence="4" id="KW-1185">Reference proteome</keyword>
<evidence type="ECO:0000256" key="1">
    <source>
        <dbReference type="SAM" id="MobiDB-lite"/>
    </source>
</evidence>
<feature type="region of interest" description="Disordered" evidence="1">
    <location>
        <begin position="1"/>
        <end position="67"/>
    </location>
</feature>
<proteinExistence type="predicted"/>
<evidence type="ECO:0000313" key="3">
    <source>
        <dbReference type="EMBL" id="GMI80090.1"/>
    </source>
</evidence>
<accession>A0A9W7LYZ8</accession>
<organism evidence="3 4">
    <name type="scientific">Hibiscus trionum</name>
    <name type="common">Flower of an hour</name>
    <dbReference type="NCBI Taxonomy" id="183268"/>
    <lineage>
        <taxon>Eukaryota</taxon>
        <taxon>Viridiplantae</taxon>
        <taxon>Streptophyta</taxon>
        <taxon>Embryophyta</taxon>
        <taxon>Tracheophyta</taxon>
        <taxon>Spermatophyta</taxon>
        <taxon>Magnoliopsida</taxon>
        <taxon>eudicotyledons</taxon>
        <taxon>Gunneridae</taxon>
        <taxon>Pentapetalae</taxon>
        <taxon>rosids</taxon>
        <taxon>malvids</taxon>
        <taxon>Malvales</taxon>
        <taxon>Malvaceae</taxon>
        <taxon>Malvoideae</taxon>
        <taxon>Hibiscus</taxon>
    </lineage>
</organism>
<dbReference type="InterPro" id="IPR008906">
    <property type="entry name" value="HATC_C_dom"/>
</dbReference>
<dbReference type="OrthoDB" id="785612at2759"/>
<dbReference type="InterPro" id="IPR012337">
    <property type="entry name" value="RNaseH-like_sf"/>
</dbReference>
<dbReference type="Pfam" id="PF14291">
    <property type="entry name" value="DUF4371"/>
    <property type="match status" value="1"/>
</dbReference>
<dbReference type="Proteomes" id="UP001165190">
    <property type="component" value="Unassembled WGS sequence"/>
</dbReference>
<dbReference type="InterPro" id="IPR025398">
    <property type="entry name" value="DUF4371"/>
</dbReference>
<evidence type="ECO:0000259" key="2">
    <source>
        <dbReference type="SMART" id="SM00597"/>
    </source>
</evidence>
<evidence type="ECO:0000313" key="4">
    <source>
        <dbReference type="Proteomes" id="UP001165190"/>
    </source>
</evidence>
<sequence>MGNQKIDSFFKRKGLSGNNIDSSPIKNLVDQKELDLDSGFPSISKSSPTPSPKLINSSIVDNRPSKAPRVEQETFDASTIERDPGLRNSIWDFPPNQRDEVRRAYIGKGPYQPIPSNDPKYVDKYGRRFLSSWYKLFPDWLEYSPTKDAAYCLPCFLFSKPLGRFGSNTFTRDGFRSWKKVNEGSNCAFLLHVGKNTNSLHKNAMISYHDLKNSLQHIQKVIEKQSSEQVAKNRLQLKVSIEVVKWLTFQGCALRGRDETEDSTNRGNFLELVSFLASYNDEVATVLKNAPKNSKYVSPKIQKEILCLFRSRIQKHIREEIGEQKFCVIVDEARDESKREQMAIVLRYVDKEGFIRERFFDLVHVKETTSSALKKEICDVLSHHCLNVKDIRGQGYDGASNMRGEFNGLQALLLKECPFAYYIHCLAHRLQLTLVAASKEVIPVAQFFSYLTIIINLIMSSCKRQDQLRDAQASYIADMIAIEELETGKRKNQIGTLQRAGDTRWGSHLTSLCSLLKMFDATCSVLENIISDGNLTQRSEADSVYDVMTSFEFVFILHLMIDLLSITNDLSQALQRKSQDILNALCLVSSAKKLIQRFREEGWDSLLEKVTMFCDKHNIEIPDMNAPYKGGRGRPRLQRDAISVKHHYRVDIFVSAIDSQMHEMNIRFKDDMMELLKLSFALDPRDGYKSFCIADICKLANKFYPEDFTEQERLHLKVQLEHFELEARGSLELRKASTISELCQVLANTRKSSIYHLLDRLVRLVLTLPVSTATTERAFSAMKLVKTHLRNKMEDEFLSSYLITYIEKEIARCLSVDSLIDDFDLMKERRAQFRMPTFDM</sequence>
<dbReference type="SMART" id="SM00597">
    <property type="entry name" value="ZnF_TTF"/>
    <property type="match status" value="1"/>
</dbReference>